<dbReference type="EMBL" id="CP111013">
    <property type="protein sequence ID" value="WAQ96726.1"/>
    <property type="molecule type" value="Genomic_DNA"/>
</dbReference>
<sequence>MATENLAAVLHGPLDVRFQQLPIPDLAPDDVLITMGSVGICGSDLKYWQTGKCGRFSLDAPMVMGHEGAGTVLRLGSRVKDLKIGDSVAVEPGVPCRVCRLCKSGRYNLCKDVTFCATPPDHGNLCRLYKHPADFCFKLPPHVSLDEGALLEPLAVAVYSCQRGGVTAGSNVLVCGAGPVGVLTMLVAKRMGAAQVIATDISDHRLAQAMSLGADHVIKVNTDDPRELANDIAETLGEQPDVSVECSGVDFSFRTAIHATYPGGSIVMVGRGSYDVTIPYTVAATKEVDIKGIFRYANNYPAALDFVSSGSVDVRSLISHHFSLKETVQAFQTARDPDAHAMKVIIHCDQLVLLYSVVLLQLGLQEHLQPIRFPVPLCVSMANKVHANIPDALEERRQVGANPEVDFLAEQVVQSRPFADRYSPHSGWSSYRDSGRYDRIGHMKISETFQLFGTDMKAYFCLEMTALSTASIIYYHNTTENAQANDERYKLFPTSNTGVSLADVCDDTANTTAWEILVKQGSEATAAVDCPSDLEGLYGYTITSGGVTSCALNESSLDVCTDASQLSSNMTLCSTESIAYTADGEAVCIYTTTETYDYALVLNMDASTDESTTYRVSCLVISSDANNTFVSQSPQVCVYGQTPTSVSGGATVILEKTDAQYTVVLHGMWCQGCSHERPPATVAAACRKRVRVRDDECLGGELKHGVVQTRERHLQPYTAR</sequence>
<evidence type="ECO:0000256" key="2">
    <source>
        <dbReference type="ARBA" id="ARBA00008072"/>
    </source>
</evidence>
<evidence type="ECO:0000256" key="5">
    <source>
        <dbReference type="ARBA" id="ARBA00023002"/>
    </source>
</evidence>
<name>A0ABY7DJD6_MYAAR</name>
<comment type="cofactor">
    <cofactor evidence="1 6">
        <name>Zn(2+)</name>
        <dbReference type="ChEBI" id="CHEBI:29105"/>
    </cofactor>
</comment>
<dbReference type="Pfam" id="PF23069">
    <property type="entry name" value="DUF7042"/>
    <property type="match status" value="1"/>
</dbReference>
<evidence type="ECO:0000256" key="4">
    <source>
        <dbReference type="ARBA" id="ARBA00022833"/>
    </source>
</evidence>
<organism evidence="8 9">
    <name type="scientific">Mya arenaria</name>
    <name type="common">Soft-shell clam</name>
    <dbReference type="NCBI Taxonomy" id="6604"/>
    <lineage>
        <taxon>Eukaryota</taxon>
        <taxon>Metazoa</taxon>
        <taxon>Spiralia</taxon>
        <taxon>Lophotrochozoa</taxon>
        <taxon>Mollusca</taxon>
        <taxon>Bivalvia</taxon>
        <taxon>Autobranchia</taxon>
        <taxon>Heteroconchia</taxon>
        <taxon>Euheterodonta</taxon>
        <taxon>Imparidentia</taxon>
        <taxon>Neoheterodontei</taxon>
        <taxon>Myida</taxon>
        <taxon>Myoidea</taxon>
        <taxon>Myidae</taxon>
        <taxon>Mya</taxon>
    </lineage>
</organism>
<dbReference type="PROSITE" id="PS00059">
    <property type="entry name" value="ADH_ZINC"/>
    <property type="match status" value="1"/>
</dbReference>
<dbReference type="InterPro" id="IPR013154">
    <property type="entry name" value="ADH-like_N"/>
</dbReference>
<keyword evidence="4 6" id="KW-0862">Zinc</keyword>
<evidence type="ECO:0000313" key="9">
    <source>
        <dbReference type="Proteomes" id="UP001164746"/>
    </source>
</evidence>
<dbReference type="CDD" id="cd05285">
    <property type="entry name" value="sorbitol_DH"/>
    <property type="match status" value="1"/>
</dbReference>
<proteinExistence type="inferred from homology"/>
<keyword evidence="5" id="KW-0560">Oxidoreductase</keyword>
<dbReference type="SMART" id="SM00829">
    <property type="entry name" value="PKS_ER"/>
    <property type="match status" value="1"/>
</dbReference>
<dbReference type="InterPro" id="IPR020843">
    <property type="entry name" value="ER"/>
</dbReference>
<dbReference type="InterPro" id="IPR002328">
    <property type="entry name" value="ADH_Zn_CS"/>
</dbReference>
<evidence type="ECO:0000256" key="6">
    <source>
        <dbReference type="RuleBase" id="RU361277"/>
    </source>
</evidence>
<evidence type="ECO:0000256" key="1">
    <source>
        <dbReference type="ARBA" id="ARBA00001947"/>
    </source>
</evidence>
<dbReference type="PANTHER" id="PTHR43161">
    <property type="entry name" value="SORBITOL DEHYDROGENASE"/>
    <property type="match status" value="1"/>
</dbReference>
<dbReference type="Pfam" id="PF00107">
    <property type="entry name" value="ADH_zinc_N"/>
    <property type="match status" value="1"/>
</dbReference>
<protein>
    <submittedName>
        <fullName evidence="8">DHSO-like protein</fullName>
    </submittedName>
</protein>
<dbReference type="InterPro" id="IPR011032">
    <property type="entry name" value="GroES-like_sf"/>
</dbReference>
<dbReference type="Gene3D" id="3.40.50.720">
    <property type="entry name" value="NAD(P)-binding Rossmann-like Domain"/>
    <property type="match status" value="1"/>
</dbReference>
<evidence type="ECO:0000259" key="7">
    <source>
        <dbReference type="SMART" id="SM00829"/>
    </source>
</evidence>
<dbReference type="PANTHER" id="PTHR43161:SF24">
    <property type="entry name" value="SORBITOL DEHYDROGENASE"/>
    <property type="match status" value="1"/>
</dbReference>
<dbReference type="Gene3D" id="3.90.180.10">
    <property type="entry name" value="Medium-chain alcohol dehydrogenases, catalytic domain"/>
    <property type="match status" value="1"/>
</dbReference>
<dbReference type="InterPro" id="IPR036291">
    <property type="entry name" value="NAD(P)-bd_dom_sf"/>
</dbReference>
<dbReference type="SUPFAM" id="SSF50129">
    <property type="entry name" value="GroES-like"/>
    <property type="match status" value="1"/>
</dbReference>
<accession>A0ABY7DJD6</accession>
<comment type="similarity">
    <text evidence="2 6">Belongs to the zinc-containing alcohol dehydrogenase family.</text>
</comment>
<keyword evidence="3 6" id="KW-0479">Metal-binding</keyword>
<keyword evidence="9" id="KW-1185">Reference proteome</keyword>
<dbReference type="InterPro" id="IPR055470">
    <property type="entry name" value="DUF7042"/>
</dbReference>
<dbReference type="SUPFAM" id="SSF51735">
    <property type="entry name" value="NAD(P)-binding Rossmann-fold domains"/>
    <property type="match status" value="1"/>
</dbReference>
<gene>
    <name evidence="8" type="ORF">MAR_029416</name>
</gene>
<evidence type="ECO:0000256" key="3">
    <source>
        <dbReference type="ARBA" id="ARBA00022723"/>
    </source>
</evidence>
<feature type="domain" description="Enoyl reductase (ER)" evidence="7">
    <location>
        <begin position="12"/>
        <end position="346"/>
    </location>
</feature>
<evidence type="ECO:0000313" key="8">
    <source>
        <dbReference type="EMBL" id="WAQ96726.1"/>
    </source>
</evidence>
<dbReference type="InterPro" id="IPR045306">
    <property type="entry name" value="SDH-like"/>
</dbReference>
<dbReference type="Proteomes" id="UP001164746">
    <property type="component" value="Chromosome 2"/>
</dbReference>
<dbReference type="Pfam" id="PF08240">
    <property type="entry name" value="ADH_N"/>
    <property type="match status" value="1"/>
</dbReference>
<reference evidence="8" key="1">
    <citation type="submission" date="2022-11" db="EMBL/GenBank/DDBJ databases">
        <title>Centuries of genome instability and evolution in soft-shell clam transmissible cancer (bioRxiv).</title>
        <authorList>
            <person name="Hart S.F.M."/>
            <person name="Yonemitsu M.A."/>
            <person name="Giersch R.M."/>
            <person name="Beal B.F."/>
            <person name="Arriagada G."/>
            <person name="Davis B.W."/>
            <person name="Ostrander E.A."/>
            <person name="Goff S.P."/>
            <person name="Metzger M.J."/>
        </authorList>
    </citation>
    <scope>NUCLEOTIDE SEQUENCE</scope>
    <source>
        <strain evidence="8">MELC-2E11</strain>
        <tissue evidence="8">Siphon/mantle</tissue>
    </source>
</reference>
<dbReference type="InterPro" id="IPR013149">
    <property type="entry name" value="ADH-like_C"/>
</dbReference>